<proteinExistence type="predicted"/>
<sequence>MYIIDDGIKLNAILDMPEGGAEKCPLCLVFHGFTGHIEEDHIVAVAKGLNEIGVATLRVDLFGHGKSEGEFREHNLYKWLNNILAVVDYAKKLDFVTDLYICGHSQGGLAVTLAAAMERDTIKALMPLSPAYVIIDGAKAGMLLGQPFDPEHIPDELVSWDGRTLNGNYIRVAQSIDLDAAMKKFTGPVLIVHGDADDTVPVEFAIDASKKFANCKLELIKDDDHCYGKHMDLMVEAVQNFVKGLQ</sequence>
<dbReference type="InterPro" id="IPR029058">
    <property type="entry name" value="AB_hydrolase_fold"/>
</dbReference>
<accession>A0A927UA48</accession>
<evidence type="ECO:0000313" key="3">
    <source>
        <dbReference type="Proteomes" id="UP000766246"/>
    </source>
</evidence>
<dbReference type="PANTHER" id="PTHR22946">
    <property type="entry name" value="DIENELACTONE HYDROLASE DOMAIN-CONTAINING PROTEIN-RELATED"/>
    <property type="match status" value="1"/>
</dbReference>
<protein>
    <submittedName>
        <fullName evidence="2">Alpha/beta hydrolase</fullName>
    </submittedName>
</protein>
<dbReference type="Gene3D" id="3.40.50.1820">
    <property type="entry name" value="alpha/beta hydrolase"/>
    <property type="match status" value="1"/>
</dbReference>
<comment type="caution">
    <text evidence="2">The sequence shown here is derived from an EMBL/GenBank/DDBJ whole genome shotgun (WGS) entry which is preliminary data.</text>
</comment>
<keyword evidence="2" id="KW-0378">Hydrolase</keyword>
<evidence type="ECO:0000313" key="2">
    <source>
        <dbReference type="EMBL" id="MBE5918790.1"/>
    </source>
</evidence>
<dbReference type="SUPFAM" id="SSF53474">
    <property type="entry name" value="alpha/beta-Hydrolases"/>
    <property type="match status" value="1"/>
</dbReference>
<dbReference type="Proteomes" id="UP000766246">
    <property type="component" value="Unassembled WGS sequence"/>
</dbReference>
<dbReference type="InterPro" id="IPR050261">
    <property type="entry name" value="FrsA_esterase"/>
</dbReference>
<evidence type="ECO:0000259" key="1">
    <source>
        <dbReference type="Pfam" id="PF12146"/>
    </source>
</evidence>
<organism evidence="2 3">
    <name type="scientific">Pseudobutyrivibrio ruminis</name>
    <dbReference type="NCBI Taxonomy" id="46206"/>
    <lineage>
        <taxon>Bacteria</taxon>
        <taxon>Bacillati</taxon>
        <taxon>Bacillota</taxon>
        <taxon>Clostridia</taxon>
        <taxon>Lachnospirales</taxon>
        <taxon>Lachnospiraceae</taxon>
        <taxon>Pseudobutyrivibrio</taxon>
    </lineage>
</organism>
<dbReference type="EMBL" id="SVER01000005">
    <property type="protein sequence ID" value="MBE5918790.1"/>
    <property type="molecule type" value="Genomic_DNA"/>
</dbReference>
<dbReference type="AlphaFoldDB" id="A0A927UA48"/>
<dbReference type="GO" id="GO:0016787">
    <property type="term" value="F:hydrolase activity"/>
    <property type="evidence" value="ECO:0007669"/>
    <property type="project" value="UniProtKB-KW"/>
</dbReference>
<dbReference type="InterPro" id="IPR022742">
    <property type="entry name" value="Hydrolase_4"/>
</dbReference>
<name>A0A927UA48_9FIRM</name>
<feature type="domain" description="Serine aminopeptidase S33" evidence="1">
    <location>
        <begin position="25"/>
        <end position="137"/>
    </location>
</feature>
<gene>
    <name evidence="2" type="ORF">E7272_03005</name>
</gene>
<reference evidence="2" key="1">
    <citation type="submission" date="2019-04" db="EMBL/GenBank/DDBJ databases">
        <title>Evolution of Biomass-Degrading Anaerobic Consortia Revealed by Metagenomics.</title>
        <authorList>
            <person name="Peng X."/>
        </authorList>
    </citation>
    <scope>NUCLEOTIDE SEQUENCE</scope>
    <source>
        <strain evidence="2">SIG311</strain>
    </source>
</reference>
<dbReference type="Pfam" id="PF12146">
    <property type="entry name" value="Hydrolase_4"/>
    <property type="match status" value="1"/>
</dbReference>